<evidence type="ECO:0000313" key="15">
    <source>
        <dbReference type="EMBL" id="MBB6356171.1"/>
    </source>
</evidence>
<dbReference type="CDD" id="cd02013">
    <property type="entry name" value="TPP_Xsc_like"/>
    <property type="match status" value="1"/>
</dbReference>
<evidence type="ECO:0000259" key="13">
    <source>
        <dbReference type="Pfam" id="PF02775"/>
    </source>
</evidence>
<dbReference type="FunFam" id="3.40.50.970:FF:000107">
    <property type="entry name" value="Sulfoacetaldehyde acetyltransferase Xsc"/>
    <property type="match status" value="1"/>
</dbReference>
<dbReference type="GO" id="GO:0050487">
    <property type="term" value="F:sulfoacetaldehyde acetyltransferase activity"/>
    <property type="evidence" value="ECO:0007669"/>
    <property type="project" value="UniProtKB-UniRule"/>
</dbReference>
<comment type="cofactor">
    <cofactor evidence="1">
        <name>Mg(2+)</name>
        <dbReference type="ChEBI" id="CHEBI:18420"/>
    </cofactor>
</comment>
<dbReference type="InterPro" id="IPR029061">
    <property type="entry name" value="THDP-binding"/>
</dbReference>
<evidence type="ECO:0000259" key="14">
    <source>
        <dbReference type="Pfam" id="PF02776"/>
    </source>
</evidence>
<dbReference type="SUPFAM" id="SSF52518">
    <property type="entry name" value="Thiamin diphosphate-binding fold (THDP-binding)"/>
    <property type="match status" value="2"/>
</dbReference>
<evidence type="ECO:0000256" key="10">
    <source>
        <dbReference type="NCBIfam" id="TIGR03457"/>
    </source>
</evidence>
<dbReference type="SUPFAM" id="SSF52467">
    <property type="entry name" value="DHS-like NAD/FAD-binding domain"/>
    <property type="match status" value="1"/>
</dbReference>
<dbReference type="GO" id="GO:0005948">
    <property type="term" value="C:acetolactate synthase complex"/>
    <property type="evidence" value="ECO:0007669"/>
    <property type="project" value="TreeGrafter"/>
</dbReference>
<dbReference type="Pfam" id="PF02775">
    <property type="entry name" value="TPP_enzyme_C"/>
    <property type="match status" value="1"/>
</dbReference>
<dbReference type="AlphaFoldDB" id="A0A7X0FAL3"/>
<name>A0A7X0FAL3_9HYPH</name>
<protein>
    <recommendedName>
        <fullName evidence="4 10">Sulfoacetaldehyde acetyltransferase</fullName>
        <ecNumber evidence="4 10">2.3.3.15</ecNumber>
    </recommendedName>
</protein>
<keyword evidence="5 15" id="KW-0808">Transferase</keyword>
<accession>A0A7X0FAL3</accession>
<evidence type="ECO:0000256" key="2">
    <source>
        <dbReference type="ARBA" id="ARBA00001964"/>
    </source>
</evidence>
<dbReference type="Gene3D" id="3.40.50.1220">
    <property type="entry name" value="TPP-binding domain"/>
    <property type="match status" value="1"/>
</dbReference>
<dbReference type="GO" id="GO:0000287">
    <property type="term" value="F:magnesium ion binding"/>
    <property type="evidence" value="ECO:0007669"/>
    <property type="project" value="InterPro"/>
</dbReference>
<evidence type="ECO:0000256" key="6">
    <source>
        <dbReference type="ARBA" id="ARBA00022723"/>
    </source>
</evidence>
<dbReference type="EMBL" id="JACHOU010000012">
    <property type="protein sequence ID" value="MBB6356171.1"/>
    <property type="molecule type" value="Genomic_DNA"/>
</dbReference>
<sequence>MKMTTEEAFVKVLQMHGIEHAFGIIGSAMMPVSDLFPKAGIKFWDCAHETNAGMMCDGFSRATGTMAMAIGQNGPGVTGFITAMKTAYWNHTPMLMVTPQASNKTIGQGGFQEVDQMAMFEEMVCYQEEVRDPSRIPEVLNRVIEKAWRGCAPAQINIPRDYWTHVIDVDLPSIVRLERPSGGQQAISEAARLLSEAKFPVILNGAGVVIGEAIADSMALAERLDAPVCCGYQHNDAFPGSHRLAAGPLGYNGSKAAMELIAKADVVLALGTRLNPFSTLPGYGIDYWPKNAAIIQVDINADRIGLTKKVSVGICGDAKQVARQILQQLSPSAGNAGRDERKAAIHQTRSAWLQQLSSMDHEDDDVGTEWNATARLREADRMSPRQAWRAIQAALPKEAIISTDIGNNCAIGNAYPSFEQGRKYLAPGMFGPCGYGFPSIVGAKIGRPDVPVVGFAGDGAFGISMNEMGAIGREGWPAITMVIFRNYQWGAEKRNTTLWYDNNFVGTELNPNLSYAKIADGCGLKGVVADTPAALTAALHKAIEDQGKGVTTFVEVILNQELGEPFRRDAMKKPVPVAGIERSDMRPQQLA</sequence>
<evidence type="ECO:0000256" key="9">
    <source>
        <dbReference type="ARBA" id="ARBA00023315"/>
    </source>
</evidence>
<keyword evidence="6" id="KW-0479">Metal-binding</keyword>
<dbReference type="EC" id="2.3.3.15" evidence="4 10"/>
<keyword evidence="16" id="KW-1185">Reference proteome</keyword>
<proteinExistence type="inferred from homology"/>
<evidence type="ECO:0000256" key="4">
    <source>
        <dbReference type="ARBA" id="ARBA00012971"/>
    </source>
</evidence>
<evidence type="ECO:0000256" key="1">
    <source>
        <dbReference type="ARBA" id="ARBA00001946"/>
    </source>
</evidence>
<evidence type="ECO:0000256" key="8">
    <source>
        <dbReference type="ARBA" id="ARBA00023052"/>
    </source>
</evidence>
<feature type="domain" description="Thiamine pyrophosphate enzyme central" evidence="12">
    <location>
        <begin position="187"/>
        <end position="325"/>
    </location>
</feature>
<keyword evidence="9 15" id="KW-0012">Acyltransferase</keyword>
<dbReference type="GO" id="GO:0019529">
    <property type="term" value="P:taurine catabolic process"/>
    <property type="evidence" value="ECO:0007669"/>
    <property type="project" value="UniProtKB-UniRule"/>
</dbReference>
<dbReference type="RefSeq" id="WP_184700486.1">
    <property type="nucleotide sequence ID" value="NZ_BAABEG010000002.1"/>
</dbReference>
<dbReference type="InterPro" id="IPR029035">
    <property type="entry name" value="DHS-like_NAD/FAD-binding_dom"/>
</dbReference>
<dbReference type="GO" id="GO:0003984">
    <property type="term" value="F:acetolactate synthase activity"/>
    <property type="evidence" value="ECO:0007669"/>
    <property type="project" value="TreeGrafter"/>
</dbReference>
<evidence type="ECO:0000256" key="3">
    <source>
        <dbReference type="ARBA" id="ARBA00007812"/>
    </source>
</evidence>
<dbReference type="InterPro" id="IPR000399">
    <property type="entry name" value="TPP-bd_CS"/>
</dbReference>
<evidence type="ECO:0000256" key="5">
    <source>
        <dbReference type="ARBA" id="ARBA00022679"/>
    </source>
</evidence>
<keyword evidence="8 11" id="KW-0786">Thiamine pyrophosphate</keyword>
<evidence type="ECO:0000256" key="7">
    <source>
        <dbReference type="ARBA" id="ARBA00022842"/>
    </source>
</evidence>
<dbReference type="InterPro" id="IPR045229">
    <property type="entry name" value="TPP_enz"/>
</dbReference>
<feature type="domain" description="Thiamine pyrophosphate enzyme TPP-binding" evidence="13">
    <location>
        <begin position="404"/>
        <end position="552"/>
    </location>
</feature>
<evidence type="ECO:0000256" key="11">
    <source>
        <dbReference type="RuleBase" id="RU362132"/>
    </source>
</evidence>
<dbReference type="InterPro" id="IPR017820">
    <property type="entry name" value="Sulphoacetald_Actrfrase"/>
</dbReference>
<gene>
    <name evidence="15" type="ORF">GGR00_003979</name>
</gene>
<dbReference type="GO" id="GO:0009099">
    <property type="term" value="P:L-valine biosynthetic process"/>
    <property type="evidence" value="ECO:0007669"/>
    <property type="project" value="TreeGrafter"/>
</dbReference>
<keyword evidence="7" id="KW-0460">Magnesium</keyword>
<reference evidence="15 16" key="1">
    <citation type="submission" date="2020-08" db="EMBL/GenBank/DDBJ databases">
        <title>Genomic Encyclopedia of Type Strains, Phase IV (KMG-IV): sequencing the most valuable type-strain genomes for metagenomic binning, comparative biology and taxonomic classification.</title>
        <authorList>
            <person name="Goeker M."/>
        </authorList>
    </citation>
    <scope>NUCLEOTIDE SEQUENCE [LARGE SCALE GENOMIC DNA]</scope>
    <source>
        <strain evidence="15 16">DSM 7051</strain>
    </source>
</reference>
<dbReference type="PANTHER" id="PTHR18968:SF13">
    <property type="entry name" value="ACETOLACTATE SYNTHASE CATALYTIC SUBUNIT, MITOCHONDRIAL"/>
    <property type="match status" value="1"/>
</dbReference>
<dbReference type="CDD" id="cd07035">
    <property type="entry name" value="TPP_PYR_POX_like"/>
    <property type="match status" value="1"/>
</dbReference>
<evidence type="ECO:0000313" key="16">
    <source>
        <dbReference type="Proteomes" id="UP000536262"/>
    </source>
</evidence>
<dbReference type="PROSITE" id="PS00187">
    <property type="entry name" value="TPP_ENZYMES"/>
    <property type="match status" value="1"/>
</dbReference>
<dbReference type="Proteomes" id="UP000536262">
    <property type="component" value="Unassembled WGS sequence"/>
</dbReference>
<evidence type="ECO:0000259" key="12">
    <source>
        <dbReference type="Pfam" id="PF00205"/>
    </source>
</evidence>
<dbReference type="InterPro" id="IPR011766">
    <property type="entry name" value="TPP_enzyme_TPP-bd"/>
</dbReference>
<dbReference type="NCBIfam" id="TIGR03457">
    <property type="entry name" value="sulphoacet_xsc"/>
    <property type="match status" value="1"/>
</dbReference>
<organism evidence="15 16">
    <name type="scientific">Aminobacter aganoensis</name>
    <dbReference type="NCBI Taxonomy" id="83264"/>
    <lineage>
        <taxon>Bacteria</taxon>
        <taxon>Pseudomonadati</taxon>
        <taxon>Pseudomonadota</taxon>
        <taxon>Alphaproteobacteria</taxon>
        <taxon>Hyphomicrobiales</taxon>
        <taxon>Phyllobacteriaceae</taxon>
        <taxon>Aminobacter</taxon>
    </lineage>
</organism>
<dbReference type="InterPro" id="IPR012000">
    <property type="entry name" value="Thiamin_PyroP_enz_cen_dom"/>
</dbReference>
<dbReference type="InterPro" id="IPR012001">
    <property type="entry name" value="Thiamin_PyroP_enz_TPP-bd_dom"/>
</dbReference>
<dbReference type="Pfam" id="PF00205">
    <property type="entry name" value="TPP_enzyme_M"/>
    <property type="match status" value="1"/>
</dbReference>
<comment type="similarity">
    <text evidence="3 11">Belongs to the TPP enzyme family.</text>
</comment>
<feature type="domain" description="Thiamine pyrophosphate enzyme N-terminal TPP-binding" evidence="14">
    <location>
        <begin position="3"/>
        <end position="119"/>
    </location>
</feature>
<comment type="cofactor">
    <cofactor evidence="2">
        <name>thiamine diphosphate</name>
        <dbReference type="ChEBI" id="CHEBI:58937"/>
    </cofactor>
</comment>
<dbReference type="PANTHER" id="PTHR18968">
    <property type="entry name" value="THIAMINE PYROPHOSPHATE ENZYMES"/>
    <property type="match status" value="1"/>
</dbReference>
<dbReference type="GO" id="GO:0050660">
    <property type="term" value="F:flavin adenine dinucleotide binding"/>
    <property type="evidence" value="ECO:0007669"/>
    <property type="project" value="TreeGrafter"/>
</dbReference>
<dbReference type="Pfam" id="PF02776">
    <property type="entry name" value="TPP_enzyme_N"/>
    <property type="match status" value="1"/>
</dbReference>
<dbReference type="Gene3D" id="3.40.50.970">
    <property type="match status" value="2"/>
</dbReference>
<dbReference type="GO" id="GO:0009097">
    <property type="term" value="P:isoleucine biosynthetic process"/>
    <property type="evidence" value="ECO:0007669"/>
    <property type="project" value="TreeGrafter"/>
</dbReference>
<comment type="caution">
    <text evidence="15">The sequence shown here is derived from an EMBL/GenBank/DDBJ whole genome shotgun (WGS) entry which is preliminary data.</text>
</comment>
<dbReference type="NCBIfam" id="NF005713">
    <property type="entry name" value="PRK07525.1"/>
    <property type="match status" value="1"/>
</dbReference>
<dbReference type="GO" id="GO:0030976">
    <property type="term" value="F:thiamine pyrophosphate binding"/>
    <property type="evidence" value="ECO:0007669"/>
    <property type="project" value="InterPro"/>
</dbReference>